<evidence type="ECO:0000256" key="4">
    <source>
        <dbReference type="ARBA" id="ARBA00023319"/>
    </source>
</evidence>
<dbReference type="InterPro" id="IPR036116">
    <property type="entry name" value="FN3_sf"/>
</dbReference>
<dbReference type="SUPFAM" id="SSF49265">
    <property type="entry name" value="Fibronectin type III"/>
    <property type="match status" value="2"/>
</dbReference>
<dbReference type="Pfam" id="PF00047">
    <property type="entry name" value="ig"/>
    <property type="match status" value="1"/>
</dbReference>
<dbReference type="FunCoup" id="A0A6P8PP50">
    <property type="interactions" value="410"/>
</dbReference>
<evidence type="ECO:0000259" key="6">
    <source>
        <dbReference type="PROSITE" id="PS50835"/>
    </source>
</evidence>
<dbReference type="GeneID" id="117351829"/>
<feature type="chain" id="PRO_5028145192" evidence="5">
    <location>
        <begin position="21"/>
        <end position="351"/>
    </location>
</feature>
<dbReference type="InterPro" id="IPR013783">
    <property type="entry name" value="Ig-like_fold"/>
</dbReference>
<feature type="signal peptide" evidence="5">
    <location>
        <begin position="1"/>
        <end position="20"/>
    </location>
</feature>
<dbReference type="CTD" id="3593"/>
<dbReference type="PANTHER" id="PTHR48485">
    <property type="entry name" value="INTERLEUKIN-12 SUBUNIT BETA-RELATED"/>
    <property type="match status" value="1"/>
</dbReference>
<keyword evidence="3" id="KW-0325">Glycoprotein</keyword>
<dbReference type="InParanoid" id="A0A6P8PP50"/>
<keyword evidence="2" id="KW-1015">Disulfide bond</keyword>
<dbReference type="InterPro" id="IPR050676">
    <property type="entry name" value="IL-12"/>
</dbReference>
<dbReference type="KEGG" id="gsh:117351829"/>
<feature type="domain" description="Fibronectin type-III" evidence="7">
    <location>
        <begin position="241"/>
        <end position="351"/>
    </location>
</feature>
<dbReference type="InterPro" id="IPR007110">
    <property type="entry name" value="Ig-like_dom"/>
</dbReference>
<keyword evidence="4" id="KW-0393">Immunoglobulin domain</keyword>
<dbReference type="InterPro" id="IPR003530">
    <property type="entry name" value="Hematopoietin_rcpt_L_F3_CS"/>
</dbReference>
<dbReference type="Proteomes" id="UP000515159">
    <property type="component" value="Chromosome 18"/>
</dbReference>
<dbReference type="InterPro" id="IPR003961">
    <property type="entry name" value="FN3_dom"/>
</dbReference>
<proteinExistence type="predicted"/>
<dbReference type="GO" id="GO:0004896">
    <property type="term" value="F:cytokine receptor activity"/>
    <property type="evidence" value="ECO:0007669"/>
    <property type="project" value="InterPro"/>
</dbReference>
<gene>
    <name evidence="9" type="primary">IL12B</name>
</gene>
<dbReference type="InterPro" id="IPR019482">
    <property type="entry name" value="IL-12_beta_cen-dom"/>
</dbReference>
<evidence type="ECO:0000256" key="3">
    <source>
        <dbReference type="ARBA" id="ARBA00023180"/>
    </source>
</evidence>
<dbReference type="PROSITE" id="PS50853">
    <property type="entry name" value="FN3"/>
    <property type="match status" value="1"/>
</dbReference>
<evidence type="ECO:0000313" key="8">
    <source>
        <dbReference type="Proteomes" id="UP000515159"/>
    </source>
</evidence>
<dbReference type="InterPro" id="IPR036179">
    <property type="entry name" value="Ig-like_dom_sf"/>
</dbReference>
<evidence type="ECO:0000256" key="1">
    <source>
        <dbReference type="ARBA" id="ARBA00022729"/>
    </source>
</evidence>
<dbReference type="PROSITE" id="PS01354">
    <property type="entry name" value="HEMATOPO_REC_L_F3"/>
    <property type="match status" value="1"/>
</dbReference>
<reference evidence="9" key="1">
    <citation type="submission" date="2025-08" db="UniProtKB">
        <authorList>
            <consortium name="RefSeq"/>
        </authorList>
    </citation>
    <scope>IDENTIFICATION</scope>
</reference>
<dbReference type="InterPro" id="IPR013151">
    <property type="entry name" value="Immunoglobulin_dom"/>
</dbReference>
<feature type="domain" description="Ig-like" evidence="6">
    <location>
        <begin position="4"/>
        <end position="100"/>
    </location>
</feature>
<keyword evidence="8" id="KW-1185">Reference proteome</keyword>
<dbReference type="PROSITE" id="PS50835">
    <property type="entry name" value="IG_LIKE"/>
    <property type="match status" value="1"/>
</dbReference>
<evidence type="ECO:0000256" key="2">
    <source>
        <dbReference type="ARBA" id="ARBA00023157"/>
    </source>
</evidence>
<dbReference type="RefSeq" id="XP_033783565.1">
    <property type="nucleotide sequence ID" value="XM_033927674.1"/>
</dbReference>
<dbReference type="GO" id="GO:0016020">
    <property type="term" value="C:membrane"/>
    <property type="evidence" value="ECO:0007669"/>
    <property type="project" value="InterPro"/>
</dbReference>
<dbReference type="OrthoDB" id="8670716at2759"/>
<evidence type="ECO:0000313" key="9">
    <source>
        <dbReference type="RefSeq" id="XP_033783565.1"/>
    </source>
</evidence>
<dbReference type="AlphaFoldDB" id="A0A6P8PP50"/>
<dbReference type="Pfam" id="PF10420">
    <property type="entry name" value="IL12p40_C"/>
    <property type="match status" value="1"/>
</dbReference>
<protein>
    <submittedName>
        <fullName evidence="9">Interleukin-12 subunit beta</fullName>
    </submittedName>
</protein>
<accession>A0A6P8PP50</accession>
<organism evidence="8 9">
    <name type="scientific">Geotrypetes seraphini</name>
    <name type="common">Gaboon caecilian</name>
    <name type="synonym">Caecilia seraphini</name>
    <dbReference type="NCBI Taxonomy" id="260995"/>
    <lineage>
        <taxon>Eukaryota</taxon>
        <taxon>Metazoa</taxon>
        <taxon>Chordata</taxon>
        <taxon>Craniata</taxon>
        <taxon>Vertebrata</taxon>
        <taxon>Euteleostomi</taxon>
        <taxon>Amphibia</taxon>
        <taxon>Gymnophiona</taxon>
        <taxon>Geotrypetes</taxon>
    </lineage>
</organism>
<evidence type="ECO:0000259" key="7">
    <source>
        <dbReference type="PROSITE" id="PS50853"/>
    </source>
</evidence>
<dbReference type="Gene3D" id="2.60.40.10">
    <property type="entry name" value="Immunoglobulins"/>
    <property type="match status" value="3"/>
</dbReference>
<keyword evidence="1 5" id="KW-0732">Signal</keyword>
<dbReference type="CDD" id="cd00063">
    <property type="entry name" value="FN3"/>
    <property type="match status" value="1"/>
</dbReference>
<name>A0A6P8PP50_GEOSA</name>
<dbReference type="PANTHER" id="PTHR48485:SF4">
    <property type="entry name" value="INTERLEUKIN-12 SUBUNIT BETA"/>
    <property type="match status" value="1"/>
</dbReference>
<sequence>MDHPPFILLSLVLFAIPLEAAWKLKNNTYIVDIDMSKPKRGEMVILKCEASEKQLNSSVHWEKSSTRYNSNSESWVPVGYGTEHQVHVEDFPDGGNYTCRNQKKEILHYSNLLINEIIDKRGNYSKQILKEHSDRKTFFYCEAKTYSGSFTCYWQVTKQLKPQHEEMVLKQTEGGVRNVICSRPSLDEIRSVYAANCQEIGGCLHGEEIQGITLVLHAIRNKRYENATTSFFIRNIVKPDPPQNLRMSSSSKKSSVTLQWEYPESWNTQHTFFPLSFHVKVEEAGETQKRSARTHEGNLRKRSTKGVQYYNVDTTSLTLNRTNAGKAYHVQARDRYGDSSWSNWSSYKHSM</sequence>
<evidence type="ECO:0000256" key="5">
    <source>
        <dbReference type="SAM" id="SignalP"/>
    </source>
</evidence>
<dbReference type="SUPFAM" id="SSF48726">
    <property type="entry name" value="Immunoglobulin"/>
    <property type="match status" value="1"/>
</dbReference>